<evidence type="ECO:0000313" key="3">
    <source>
        <dbReference type="Proteomes" id="UP000076727"/>
    </source>
</evidence>
<proteinExistence type="predicted"/>
<feature type="compositionally biased region" description="Basic and acidic residues" evidence="1">
    <location>
        <begin position="101"/>
        <end position="113"/>
    </location>
</feature>
<sequence length="191" mass="22274">MTKVIKAYVAGIGRQNIILGHKWLQKENPVIGWKSSQMKFNDHERWTCFEQNESLIRHDQHQETIRRVAVEPPSFDEFLCQCDEKERASCPKEPMQELEVPDSKWDFSPDPSDKPTSSILDEPIEELPSHPPMNPHDDPPEQEEDYEAQIRSMMNDLDPDEFLASYTPGTTYLATLEHDETPLTQEFEEHH</sequence>
<name>A0A165MNI9_9APHY</name>
<accession>A0A165MNI9</accession>
<dbReference type="Proteomes" id="UP000076727">
    <property type="component" value="Unassembled WGS sequence"/>
</dbReference>
<evidence type="ECO:0000313" key="2">
    <source>
        <dbReference type="EMBL" id="KZT65919.1"/>
    </source>
</evidence>
<evidence type="ECO:0000256" key="1">
    <source>
        <dbReference type="SAM" id="MobiDB-lite"/>
    </source>
</evidence>
<gene>
    <name evidence="2" type="ORF">DAEQUDRAFT_768513</name>
</gene>
<feature type="region of interest" description="Disordered" evidence="1">
    <location>
        <begin position="89"/>
        <end position="168"/>
    </location>
</feature>
<dbReference type="AlphaFoldDB" id="A0A165MNI9"/>
<keyword evidence="3" id="KW-1185">Reference proteome</keyword>
<dbReference type="EMBL" id="KV429098">
    <property type="protein sequence ID" value="KZT65919.1"/>
    <property type="molecule type" value="Genomic_DNA"/>
</dbReference>
<reference evidence="2 3" key="1">
    <citation type="journal article" date="2016" name="Mol. Biol. Evol.">
        <title>Comparative Genomics of Early-Diverging Mushroom-Forming Fungi Provides Insights into the Origins of Lignocellulose Decay Capabilities.</title>
        <authorList>
            <person name="Nagy L.G."/>
            <person name="Riley R."/>
            <person name="Tritt A."/>
            <person name="Adam C."/>
            <person name="Daum C."/>
            <person name="Floudas D."/>
            <person name="Sun H."/>
            <person name="Yadav J.S."/>
            <person name="Pangilinan J."/>
            <person name="Larsson K.H."/>
            <person name="Matsuura K."/>
            <person name="Barry K."/>
            <person name="Labutti K."/>
            <person name="Kuo R."/>
            <person name="Ohm R.A."/>
            <person name="Bhattacharya S.S."/>
            <person name="Shirouzu T."/>
            <person name="Yoshinaga Y."/>
            <person name="Martin F.M."/>
            <person name="Grigoriev I.V."/>
            <person name="Hibbett D.S."/>
        </authorList>
    </citation>
    <scope>NUCLEOTIDE SEQUENCE [LARGE SCALE GENOMIC DNA]</scope>
    <source>
        <strain evidence="2 3">L-15889</strain>
    </source>
</reference>
<organism evidence="2 3">
    <name type="scientific">Daedalea quercina L-15889</name>
    <dbReference type="NCBI Taxonomy" id="1314783"/>
    <lineage>
        <taxon>Eukaryota</taxon>
        <taxon>Fungi</taxon>
        <taxon>Dikarya</taxon>
        <taxon>Basidiomycota</taxon>
        <taxon>Agaricomycotina</taxon>
        <taxon>Agaricomycetes</taxon>
        <taxon>Polyporales</taxon>
        <taxon>Fomitopsis</taxon>
    </lineage>
</organism>
<protein>
    <submittedName>
        <fullName evidence="2">Uncharacterized protein</fullName>
    </submittedName>
</protein>